<protein>
    <submittedName>
        <fullName evidence="2">Uncharacterized protein</fullName>
    </submittedName>
</protein>
<feature type="compositionally biased region" description="Polar residues" evidence="1">
    <location>
        <begin position="78"/>
        <end position="88"/>
    </location>
</feature>
<evidence type="ECO:0000256" key="1">
    <source>
        <dbReference type="SAM" id="MobiDB-lite"/>
    </source>
</evidence>
<proteinExistence type="predicted"/>
<sequence length="103" mass="11126">THTTPCPCSRRRSRVGPSEHAGSSGRGRAGSALSTIARVFLSSTGRCRRNSSHRWSVMSGRPSVYPNEADSIWTRSTRTCPSVSTCPRNPSFPRPSAMPDAPP</sequence>
<comment type="caution">
    <text evidence="2">The sequence shown here is derived from an EMBL/GenBank/DDBJ whole genome shotgun (WGS) entry which is preliminary data.</text>
</comment>
<accession>A0A2S4KN84</accession>
<feature type="region of interest" description="Disordered" evidence="1">
    <location>
        <begin position="1"/>
        <end position="31"/>
    </location>
</feature>
<feature type="region of interest" description="Disordered" evidence="1">
    <location>
        <begin position="78"/>
        <end position="103"/>
    </location>
</feature>
<dbReference type="EMBL" id="PKSG01001018">
    <property type="protein sequence ID" value="POR31662.1"/>
    <property type="molecule type" value="Genomic_DNA"/>
</dbReference>
<organism evidence="2 3">
    <name type="scientific">Tolypocladium paradoxum</name>
    <dbReference type="NCBI Taxonomy" id="94208"/>
    <lineage>
        <taxon>Eukaryota</taxon>
        <taxon>Fungi</taxon>
        <taxon>Dikarya</taxon>
        <taxon>Ascomycota</taxon>
        <taxon>Pezizomycotina</taxon>
        <taxon>Sordariomycetes</taxon>
        <taxon>Hypocreomycetidae</taxon>
        <taxon>Hypocreales</taxon>
        <taxon>Ophiocordycipitaceae</taxon>
        <taxon>Tolypocladium</taxon>
    </lineage>
</organism>
<name>A0A2S4KN84_9HYPO</name>
<dbReference type="Proteomes" id="UP000237481">
    <property type="component" value="Unassembled WGS sequence"/>
</dbReference>
<evidence type="ECO:0000313" key="3">
    <source>
        <dbReference type="Proteomes" id="UP000237481"/>
    </source>
</evidence>
<feature type="non-terminal residue" evidence="2">
    <location>
        <position position="1"/>
    </location>
</feature>
<keyword evidence="3" id="KW-1185">Reference proteome</keyword>
<gene>
    <name evidence="2" type="ORF">TPAR_08114</name>
</gene>
<evidence type="ECO:0000313" key="2">
    <source>
        <dbReference type="EMBL" id="POR31662.1"/>
    </source>
</evidence>
<reference evidence="2 3" key="1">
    <citation type="submission" date="2018-01" db="EMBL/GenBank/DDBJ databases">
        <title>Harnessing the power of phylogenomics to disentangle the directionality and signatures of interkingdom host jumping in the parasitic fungal genus Tolypocladium.</title>
        <authorList>
            <person name="Quandt C.A."/>
            <person name="Patterson W."/>
            <person name="Spatafora J.W."/>
        </authorList>
    </citation>
    <scope>NUCLEOTIDE SEQUENCE [LARGE SCALE GENOMIC DNA]</scope>
    <source>
        <strain evidence="2 3">NRBC 100945</strain>
    </source>
</reference>
<dbReference type="AlphaFoldDB" id="A0A2S4KN84"/>